<keyword evidence="2" id="KW-1185">Reference proteome</keyword>
<dbReference type="EMBL" id="CVRI01000044">
    <property type="protein sequence ID" value="CRK96671.1"/>
    <property type="molecule type" value="Genomic_DNA"/>
</dbReference>
<proteinExistence type="predicted"/>
<reference evidence="1 2" key="1">
    <citation type="submission" date="2015-04" db="EMBL/GenBank/DDBJ databases">
        <authorList>
            <person name="Syromyatnikov M.Y."/>
            <person name="Popov V.N."/>
        </authorList>
    </citation>
    <scope>NUCLEOTIDE SEQUENCE [LARGE SCALE GENOMIC DNA]</scope>
</reference>
<evidence type="ECO:0000313" key="2">
    <source>
        <dbReference type="Proteomes" id="UP000183832"/>
    </source>
</evidence>
<name>A0A1J1I8Q3_9DIPT</name>
<organism evidence="1 2">
    <name type="scientific">Clunio marinus</name>
    <dbReference type="NCBI Taxonomy" id="568069"/>
    <lineage>
        <taxon>Eukaryota</taxon>
        <taxon>Metazoa</taxon>
        <taxon>Ecdysozoa</taxon>
        <taxon>Arthropoda</taxon>
        <taxon>Hexapoda</taxon>
        <taxon>Insecta</taxon>
        <taxon>Pterygota</taxon>
        <taxon>Neoptera</taxon>
        <taxon>Endopterygota</taxon>
        <taxon>Diptera</taxon>
        <taxon>Nematocera</taxon>
        <taxon>Chironomoidea</taxon>
        <taxon>Chironomidae</taxon>
        <taxon>Clunio</taxon>
    </lineage>
</organism>
<evidence type="ECO:0000313" key="1">
    <source>
        <dbReference type="EMBL" id="CRK96671.1"/>
    </source>
</evidence>
<dbReference type="AlphaFoldDB" id="A0A1J1I8Q3"/>
<gene>
    <name evidence="1" type="ORF">CLUMA_CG010142</name>
</gene>
<sequence length="67" mass="7724">MQGAPNDLFTFNTQQLLSIFSSNDTIQKKKKKLFHCNQFSHQQNDNEILTPSGFIHLNESSSLWPEV</sequence>
<dbReference type="Proteomes" id="UP000183832">
    <property type="component" value="Unassembled WGS sequence"/>
</dbReference>
<accession>A0A1J1I8Q3</accession>
<protein>
    <submittedName>
        <fullName evidence="1">CLUMA_CG010142, isoform A</fullName>
    </submittedName>
</protein>